<name>A0A3L6S428_PANMI</name>
<proteinExistence type="predicted"/>
<dbReference type="Proteomes" id="UP000275267">
    <property type="component" value="Unassembled WGS sequence"/>
</dbReference>
<gene>
    <name evidence="2" type="ORF">C2845_PM02G41790</name>
</gene>
<feature type="compositionally biased region" description="Low complexity" evidence="1">
    <location>
        <begin position="79"/>
        <end position="90"/>
    </location>
</feature>
<dbReference type="EMBL" id="PQIB02000005">
    <property type="protein sequence ID" value="RLN15668.1"/>
    <property type="molecule type" value="Genomic_DNA"/>
</dbReference>
<dbReference type="OrthoDB" id="10626612at2759"/>
<reference evidence="3" key="1">
    <citation type="journal article" date="2019" name="Nat. Commun.">
        <title>The genome of broomcorn millet.</title>
        <authorList>
            <person name="Zou C."/>
            <person name="Miki D."/>
            <person name="Li D."/>
            <person name="Tang Q."/>
            <person name="Xiao L."/>
            <person name="Rajput S."/>
            <person name="Deng P."/>
            <person name="Jia W."/>
            <person name="Huang R."/>
            <person name="Zhang M."/>
            <person name="Sun Y."/>
            <person name="Hu J."/>
            <person name="Fu X."/>
            <person name="Schnable P.S."/>
            <person name="Li F."/>
            <person name="Zhang H."/>
            <person name="Feng B."/>
            <person name="Zhu X."/>
            <person name="Liu R."/>
            <person name="Schnable J.C."/>
            <person name="Zhu J.-K."/>
            <person name="Zhang H."/>
        </authorList>
    </citation>
    <scope>NUCLEOTIDE SEQUENCE [LARGE SCALE GENOMIC DNA]</scope>
</reference>
<keyword evidence="3" id="KW-1185">Reference proteome</keyword>
<protein>
    <submittedName>
        <fullName evidence="2">Uncharacterized protein</fullName>
    </submittedName>
</protein>
<accession>A0A3L6S428</accession>
<comment type="caution">
    <text evidence="2">The sequence shown here is derived from an EMBL/GenBank/DDBJ whole genome shotgun (WGS) entry which is preliminary data.</text>
</comment>
<feature type="region of interest" description="Disordered" evidence="1">
    <location>
        <begin position="157"/>
        <end position="191"/>
    </location>
</feature>
<sequence>MATYNFDLLELADGESGEAAVSAVVGKKMIEAAAAKLVDTADPAEPAAHGKSRYSYFTKLQHDNDSSSNYDEVKDNVYNNNDTGNFGGNNQVYDGGEHYSYGQDERQTLAEYGRMREEKKKSSEVTIPRQNLGFRPPRHISYDQDGAVQNNNGALKDAYDGGGNGVPRSDYSNPSRRDGYIRGNGGYQGNDGYRQEDDNIGRFQQDIVSNGGYYPQRDGQQQRRPINDRYYRECRYSAPVLDVKDVQIPCAAGSHLSSICCAGPS</sequence>
<organism evidence="2 3">
    <name type="scientific">Panicum miliaceum</name>
    <name type="common">Proso millet</name>
    <name type="synonym">Broomcorn millet</name>
    <dbReference type="NCBI Taxonomy" id="4540"/>
    <lineage>
        <taxon>Eukaryota</taxon>
        <taxon>Viridiplantae</taxon>
        <taxon>Streptophyta</taxon>
        <taxon>Embryophyta</taxon>
        <taxon>Tracheophyta</taxon>
        <taxon>Spermatophyta</taxon>
        <taxon>Magnoliopsida</taxon>
        <taxon>Liliopsida</taxon>
        <taxon>Poales</taxon>
        <taxon>Poaceae</taxon>
        <taxon>PACMAD clade</taxon>
        <taxon>Panicoideae</taxon>
        <taxon>Panicodae</taxon>
        <taxon>Paniceae</taxon>
        <taxon>Panicinae</taxon>
        <taxon>Panicum</taxon>
        <taxon>Panicum sect. Panicum</taxon>
    </lineage>
</organism>
<dbReference type="AlphaFoldDB" id="A0A3L6S428"/>
<evidence type="ECO:0000313" key="2">
    <source>
        <dbReference type="EMBL" id="RLN15668.1"/>
    </source>
</evidence>
<feature type="region of interest" description="Disordered" evidence="1">
    <location>
        <begin position="116"/>
        <end position="140"/>
    </location>
</feature>
<evidence type="ECO:0000313" key="3">
    <source>
        <dbReference type="Proteomes" id="UP000275267"/>
    </source>
</evidence>
<evidence type="ECO:0000256" key="1">
    <source>
        <dbReference type="SAM" id="MobiDB-lite"/>
    </source>
</evidence>
<feature type="region of interest" description="Disordered" evidence="1">
    <location>
        <begin position="79"/>
        <end position="99"/>
    </location>
</feature>